<keyword evidence="1" id="KW-1133">Transmembrane helix</keyword>
<name>A0ABW9J105_STRGJ</name>
<feature type="transmembrane region" description="Helical" evidence="1">
    <location>
        <begin position="16"/>
        <end position="37"/>
    </location>
</feature>
<dbReference type="Proteomes" id="UP001631993">
    <property type="component" value="Unassembled WGS sequence"/>
</dbReference>
<protein>
    <submittedName>
        <fullName evidence="2">Uncharacterized protein</fullName>
    </submittedName>
</protein>
<evidence type="ECO:0000313" key="3">
    <source>
        <dbReference type="Proteomes" id="UP001631993"/>
    </source>
</evidence>
<evidence type="ECO:0000313" key="2">
    <source>
        <dbReference type="EMBL" id="MFM9653921.1"/>
    </source>
</evidence>
<keyword evidence="3" id="KW-1185">Reference proteome</keyword>
<reference evidence="2 3" key="1">
    <citation type="submission" date="2024-12" db="EMBL/GenBank/DDBJ databases">
        <title>Forecasting of Potato common scab and diversities of Pathogenic streptomyces spp. in china.</title>
        <authorList>
            <person name="Handique U."/>
            <person name="Wu J."/>
        </authorList>
    </citation>
    <scope>NUCLEOTIDE SEQUENCE [LARGE SCALE GENOMIC DNA]</scope>
    <source>
        <strain evidence="2 3">ZRIMU1585</strain>
    </source>
</reference>
<feature type="non-terminal residue" evidence="2">
    <location>
        <position position="1"/>
    </location>
</feature>
<dbReference type="EMBL" id="JBJVNE010000590">
    <property type="protein sequence ID" value="MFM9653921.1"/>
    <property type="molecule type" value="Genomic_DNA"/>
</dbReference>
<sequence length="83" mass="9511">WMTPTIINGSLVGTDWLAPILQVFLIICNACIYYPFLRLSCEKNNYQMAFNKLSSKLDASERFAAKSEQRFIDQQREKSASSV</sequence>
<organism evidence="2 3">
    <name type="scientific">Streptomyces galilaeus</name>
    <dbReference type="NCBI Taxonomy" id="33899"/>
    <lineage>
        <taxon>Bacteria</taxon>
        <taxon>Bacillati</taxon>
        <taxon>Actinomycetota</taxon>
        <taxon>Actinomycetes</taxon>
        <taxon>Kitasatosporales</taxon>
        <taxon>Streptomycetaceae</taxon>
        <taxon>Streptomyces</taxon>
    </lineage>
</organism>
<feature type="non-terminal residue" evidence="2">
    <location>
        <position position="83"/>
    </location>
</feature>
<accession>A0ABW9J105</accession>
<keyword evidence="1" id="KW-0472">Membrane</keyword>
<gene>
    <name evidence="2" type="ORF">ACKI1S_49120</name>
</gene>
<evidence type="ECO:0000256" key="1">
    <source>
        <dbReference type="SAM" id="Phobius"/>
    </source>
</evidence>
<comment type="caution">
    <text evidence="2">The sequence shown here is derived from an EMBL/GenBank/DDBJ whole genome shotgun (WGS) entry which is preliminary data.</text>
</comment>
<proteinExistence type="predicted"/>
<keyword evidence="1" id="KW-0812">Transmembrane</keyword>